<sequence>MTPLEPISVPAELASRASLWNEHAAVLAGDGATTVVSAMAAQGQPSAVAMSAVLAGVGHVSTKMAARITTSAANVTQANAVFDANEAAAAAALTIDAVT</sequence>
<dbReference type="RefSeq" id="WP_224863005.1">
    <property type="nucleotide sequence ID" value="NZ_JAYJJT010000001.1"/>
</dbReference>
<reference evidence="1 2" key="1">
    <citation type="submission" date="2023-12" db="EMBL/GenBank/DDBJ databases">
        <title>Description of new species of Mycobacterium terrae complex isolated from sewage at the Sao Paulo Zoological Park Foundation in Brazil.</title>
        <authorList>
            <person name="Romagnoli C.L."/>
            <person name="Conceicao E.C."/>
            <person name="Machado E."/>
            <person name="Barreto L.B.P.F."/>
            <person name="Sharma A."/>
            <person name="Silva N.M."/>
            <person name="Marques L.E."/>
            <person name="Juliana M.A."/>
            <person name="Lourenco M.C.S."/>
            <person name="Digiampietri L.A."/>
            <person name="Suffys P.N."/>
            <person name="Viana-Niero C."/>
        </authorList>
    </citation>
    <scope>NUCLEOTIDE SEQUENCE [LARGE SCALE GENOMIC DNA]</scope>
    <source>
        <strain evidence="1 2">MYC123</strain>
    </source>
</reference>
<protein>
    <recommendedName>
        <fullName evidence="3">ESX-1 secretion-associated protein</fullName>
    </recommendedName>
</protein>
<comment type="caution">
    <text evidence="1">The sequence shown here is derived from an EMBL/GenBank/DDBJ whole genome shotgun (WGS) entry which is preliminary data.</text>
</comment>
<evidence type="ECO:0000313" key="2">
    <source>
        <dbReference type="Proteomes" id="UP001299046"/>
    </source>
</evidence>
<name>A0ABU5YHS0_9MYCO</name>
<gene>
    <name evidence="1" type="ORF">KV112_00940</name>
</gene>
<dbReference type="EMBL" id="JAYJJT010000001">
    <property type="protein sequence ID" value="MEB3048308.1"/>
    <property type="molecule type" value="Genomic_DNA"/>
</dbReference>
<keyword evidence="2" id="KW-1185">Reference proteome</keyword>
<organism evidence="1 2">
    <name type="scientific">[Mycobacterium] zoologicum</name>
    <dbReference type="NCBI Taxonomy" id="2872311"/>
    <lineage>
        <taxon>Bacteria</taxon>
        <taxon>Bacillati</taxon>
        <taxon>Actinomycetota</taxon>
        <taxon>Actinomycetes</taxon>
        <taxon>Mycobacteriales</taxon>
        <taxon>Mycobacteriaceae</taxon>
        <taxon>Mycolicibacter</taxon>
    </lineage>
</organism>
<accession>A0ABU5YHS0</accession>
<dbReference type="Proteomes" id="UP001299046">
    <property type="component" value="Unassembled WGS sequence"/>
</dbReference>
<evidence type="ECO:0008006" key="3">
    <source>
        <dbReference type="Google" id="ProtNLM"/>
    </source>
</evidence>
<evidence type="ECO:0000313" key="1">
    <source>
        <dbReference type="EMBL" id="MEB3048308.1"/>
    </source>
</evidence>
<proteinExistence type="predicted"/>